<dbReference type="PANTHER" id="PTHR24092">
    <property type="entry name" value="PROBABLE PHOSPHOLIPID-TRANSPORTING ATPASE"/>
    <property type="match status" value="1"/>
</dbReference>
<dbReference type="InterPro" id="IPR023214">
    <property type="entry name" value="HAD_sf"/>
</dbReference>
<dbReference type="PANTHER" id="PTHR24092:SF198">
    <property type="entry name" value="PHOSPHOLIPID-TRANSPORTING ATPASE"/>
    <property type="match status" value="1"/>
</dbReference>
<dbReference type="Proteomes" id="UP001529510">
    <property type="component" value="Unassembled WGS sequence"/>
</dbReference>
<dbReference type="Gene3D" id="3.40.50.1000">
    <property type="entry name" value="HAD superfamily/HAD-like"/>
    <property type="match status" value="1"/>
</dbReference>
<dbReference type="InterPro" id="IPR036412">
    <property type="entry name" value="HAD-like_sf"/>
</dbReference>
<feature type="non-terminal residue" evidence="1">
    <location>
        <position position="1"/>
    </location>
</feature>
<feature type="non-terminal residue" evidence="1">
    <location>
        <position position="50"/>
    </location>
</feature>
<dbReference type="SUPFAM" id="SSF56784">
    <property type="entry name" value="HAD-like"/>
    <property type="match status" value="1"/>
</dbReference>
<evidence type="ECO:0000313" key="2">
    <source>
        <dbReference type="Proteomes" id="UP001529510"/>
    </source>
</evidence>
<protein>
    <submittedName>
        <fullName evidence="1">Uncharacterized protein</fullName>
    </submittedName>
</protein>
<accession>A0ABD0NDY3</accession>
<name>A0ABD0NDY3_CIRMR</name>
<sequence length="50" mass="5395">FVALSNQCQSVLCCRVTPAQKAEVVEMVRKHSTSITMAIGDGANDVNMIK</sequence>
<comment type="caution">
    <text evidence="1">The sequence shown here is derived from an EMBL/GenBank/DDBJ whole genome shotgun (WGS) entry which is preliminary data.</text>
</comment>
<reference evidence="1 2" key="1">
    <citation type="submission" date="2024-05" db="EMBL/GenBank/DDBJ databases">
        <title>Genome sequencing and assembly of Indian major carp, Cirrhinus mrigala (Hamilton, 1822).</title>
        <authorList>
            <person name="Mohindra V."/>
            <person name="Chowdhury L.M."/>
            <person name="Lal K."/>
            <person name="Jena J.K."/>
        </authorList>
    </citation>
    <scope>NUCLEOTIDE SEQUENCE [LARGE SCALE GENOMIC DNA]</scope>
    <source>
        <strain evidence="1">CM1030</strain>
        <tissue evidence="1">Blood</tissue>
    </source>
</reference>
<gene>
    <name evidence="1" type="ORF">M9458_043957</name>
</gene>
<dbReference type="EMBL" id="JAMKFB020000022">
    <property type="protein sequence ID" value="KAL0160232.1"/>
    <property type="molecule type" value="Genomic_DNA"/>
</dbReference>
<keyword evidence="2" id="KW-1185">Reference proteome</keyword>
<proteinExistence type="predicted"/>
<evidence type="ECO:0000313" key="1">
    <source>
        <dbReference type="EMBL" id="KAL0160232.1"/>
    </source>
</evidence>
<organism evidence="1 2">
    <name type="scientific">Cirrhinus mrigala</name>
    <name type="common">Mrigala</name>
    <dbReference type="NCBI Taxonomy" id="683832"/>
    <lineage>
        <taxon>Eukaryota</taxon>
        <taxon>Metazoa</taxon>
        <taxon>Chordata</taxon>
        <taxon>Craniata</taxon>
        <taxon>Vertebrata</taxon>
        <taxon>Euteleostomi</taxon>
        <taxon>Actinopterygii</taxon>
        <taxon>Neopterygii</taxon>
        <taxon>Teleostei</taxon>
        <taxon>Ostariophysi</taxon>
        <taxon>Cypriniformes</taxon>
        <taxon>Cyprinidae</taxon>
        <taxon>Labeoninae</taxon>
        <taxon>Labeonini</taxon>
        <taxon>Cirrhinus</taxon>
    </lineage>
</organism>
<dbReference type="AlphaFoldDB" id="A0ABD0NDY3"/>